<reference evidence="2 3" key="1">
    <citation type="journal article" date="2014" name="Genome Announc.">
        <title>Draft Genome Sequence of Brevibacillus panacihumi Strain W25, a Halotolerant Hydrocarbon-Degrading Bacterium.</title>
        <authorList>
            <person name="Wang X."/>
            <person name="Jin D."/>
            <person name="Zhou L."/>
            <person name="Wu L."/>
            <person name="An W."/>
            <person name="Chen Y."/>
            <person name="Zhao L."/>
        </authorList>
    </citation>
    <scope>NUCLEOTIDE SEQUENCE [LARGE SCALE GENOMIC DNA]</scope>
    <source>
        <strain evidence="2 3">W25</strain>
    </source>
</reference>
<dbReference type="GO" id="GO:0002161">
    <property type="term" value="F:aminoacyl-tRNA deacylase activity"/>
    <property type="evidence" value="ECO:0007669"/>
    <property type="project" value="InterPro"/>
</dbReference>
<dbReference type="Pfam" id="PF04073">
    <property type="entry name" value="tRNA_edit"/>
    <property type="match status" value="1"/>
</dbReference>
<evidence type="ECO:0000259" key="1">
    <source>
        <dbReference type="Pfam" id="PF04073"/>
    </source>
</evidence>
<keyword evidence="3" id="KW-1185">Reference proteome</keyword>
<dbReference type="PANTHER" id="PTHR30411:SF1">
    <property type="entry name" value="CYTOPLASMIC PROTEIN"/>
    <property type="match status" value="1"/>
</dbReference>
<dbReference type="RefSeq" id="WP_023557905.1">
    <property type="nucleotide sequence ID" value="NZ_KI629785.1"/>
</dbReference>
<dbReference type="GO" id="GO:0004812">
    <property type="term" value="F:aminoacyl-tRNA ligase activity"/>
    <property type="evidence" value="ECO:0007669"/>
    <property type="project" value="UniProtKB-KW"/>
</dbReference>
<dbReference type="PATRIC" id="fig|1408254.3.peg.4020"/>
<dbReference type="STRING" id="1408254.T458_20510"/>
<dbReference type="eggNOG" id="COG2606">
    <property type="taxonomic scope" value="Bacteria"/>
</dbReference>
<dbReference type="SUPFAM" id="SSF55826">
    <property type="entry name" value="YbaK/ProRS associated domain"/>
    <property type="match status" value="1"/>
</dbReference>
<feature type="domain" description="YbaK/aminoacyl-tRNA synthetase-associated" evidence="1">
    <location>
        <begin position="23"/>
        <end position="139"/>
    </location>
</feature>
<dbReference type="AlphaFoldDB" id="V6M4J0"/>
<keyword evidence="2" id="KW-0030">Aminoacyl-tRNA synthetase</keyword>
<dbReference type="OrthoDB" id="1099907at2"/>
<dbReference type="InterPro" id="IPR036754">
    <property type="entry name" value="YbaK/aa-tRNA-synt-asso_dom_sf"/>
</dbReference>
<protein>
    <submittedName>
        <fullName evidence="2">Prolyl-tRNA synthetase</fullName>
    </submittedName>
</protein>
<proteinExistence type="predicted"/>
<accession>V6M4J0</accession>
<evidence type="ECO:0000313" key="3">
    <source>
        <dbReference type="Proteomes" id="UP000017973"/>
    </source>
</evidence>
<dbReference type="InterPro" id="IPR007214">
    <property type="entry name" value="YbaK/aa-tRNA-synth-assoc-dom"/>
</dbReference>
<dbReference type="Proteomes" id="UP000017973">
    <property type="component" value="Unassembled WGS sequence"/>
</dbReference>
<dbReference type="CDD" id="cd04332">
    <property type="entry name" value="YbaK_like"/>
    <property type="match status" value="1"/>
</dbReference>
<name>V6M4J0_9BACL</name>
<comment type="caution">
    <text evidence="2">The sequence shown here is derived from an EMBL/GenBank/DDBJ whole genome shotgun (WGS) entry which is preliminary data.</text>
</comment>
<organism evidence="2 3">
    <name type="scientific">Brevibacillus panacihumi W25</name>
    <dbReference type="NCBI Taxonomy" id="1408254"/>
    <lineage>
        <taxon>Bacteria</taxon>
        <taxon>Bacillati</taxon>
        <taxon>Bacillota</taxon>
        <taxon>Bacilli</taxon>
        <taxon>Bacillales</taxon>
        <taxon>Paenibacillaceae</taxon>
        <taxon>Brevibacillus</taxon>
    </lineage>
</organism>
<evidence type="ECO:0000313" key="2">
    <source>
        <dbReference type="EMBL" id="EST53237.1"/>
    </source>
</evidence>
<gene>
    <name evidence="2" type="ORF">T458_20510</name>
</gene>
<dbReference type="PANTHER" id="PTHR30411">
    <property type="entry name" value="CYTOPLASMIC PROTEIN"/>
    <property type="match status" value="1"/>
</dbReference>
<dbReference type="Gene3D" id="3.90.960.10">
    <property type="entry name" value="YbaK/aminoacyl-tRNA synthetase-associated domain"/>
    <property type="match status" value="1"/>
</dbReference>
<sequence>MLPLETILQDNQVEYEIIQHTATIRTAKEGAALLGIEIGQTAPTLVLRSEKAFFALILSGARGRINMDDISSLLDSEKLKMAAPEEVKQVTGCTVGSVPLVGHSLPCIMDRMLSHHPFVYGGTGSPTSTLKIKPADLERVNHVVAFFE</sequence>
<keyword evidence="2" id="KW-0436">Ligase</keyword>
<dbReference type="HOGENOM" id="CLU_094875_0_2_9"/>
<dbReference type="EMBL" id="AYJU01000017">
    <property type="protein sequence ID" value="EST53237.1"/>
    <property type="molecule type" value="Genomic_DNA"/>
</dbReference>